<dbReference type="SUPFAM" id="SSF160631">
    <property type="entry name" value="SMI1/KNR4-like"/>
    <property type="match status" value="1"/>
</dbReference>
<evidence type="ECO:0000259" key="1">
    <source>
        <dbReference type="Pfam" id="PF09346"/>
    </source>
</evidence>
<evidence type="ECO:0000313" key="2">
    <source>
        <dbReference type="EMBL" id="PMC24885.1"/>
    </source>
</evidence>
<dbReference type="EMBL" id="PNGJ01000002">
    <property type="protein sequence ID" value="PMC24885.1"/>
    <property type="molecule type" value="Genomic_DNA"/>
</dbReference>
<sequence>MHIILVTILTQIQWKCNLFEAKAIRNYHIEEVLKIMKSKLEKNTNEIVSLNNSFIDKITNKKVIGRKISYENIVLFFCEWEFPGKDEYMEFLLQFNGLFFPDGLILKSDLDVELEVETLYDVNGRLERYWDIAKKNPDLPDDFTTRHIPIGNDAAGNQYWVNLFSGKILFFETEYDFPEGLHVVSDCFCTFYSNLRPM</sequence>
<comment type="caution">
    <text evidence="2">The sequence shown here is derived from an EMBL/GenBank/DDBJ whole genome shotgun (WGS) entry which is preliminary data.</text>
</comment>
<name>A0A2N6QSE7_9BACT</name>
<dbReference type="Proteomes" id="UP000235564">
    <property type="component" value="Unassembled WGS sequence"/>
</dbReference>
<organism evidence="2 3">
    <name type="scientific">Hoylesella buccalis</name>
    <dbReference type="NCBI Taxonomy" id="28127"/>
    <lineage>
        <taxon>Bacteria</taxon>
        <taxon>Pseudomonadati</taxon>
        <taxon>Bacteroidota</taxon>
        <taxon>Bacteroidia</taxon>
        <taxon>Bacteroidales</taxon>
        <taxon>Prevotellaceae</taxon>
        <taxon>Hoylesella</taxon>
    </lineage>
</organism>
<dbReference type="Gene3D" id="3.40.1580.10">
    <property type="entry name" value="SMI1/KNR4-like"/>
    <property type="match status" value="1"/>
</dbReference>
<reference evidence="2 3" key="1">
    <citation type="submission" date="2017-09" db="EMBL/GenBank/DDBJ databases">
        <title>Bacterial strain isolated from the female urinary microbiota.</title>
        <authorList>
            <person name="Thomas-White K."/>
            <person name="Kumar N."/>
            <person name="Forster S."/>
            <person name="Putonti C."/>
            <person name="Lawley T."/>
            <person name="Wolfe A.J."/>
        </authorList>
    </citation>
    <scope>NUCLEOTIDE SEQUENCE [LARGE SCALE GENOMIC DNA]</scope>
    <source>
        <strain evidence="2 3">UMB0536</strain>
    </source>
</reference>
<protein>
    <recommendedName>
        <fullName evidence="1">Knr4/Smi1-like domain-containing protein</fullName>
    </recommendedName>
</protein>
<gene>
    <name evidence="2" type="ORF">CJ231_02875</name>
</gene>
<dbReference type="Pfam" id="PF09346">
    <property type="entry name" value="SMI1_KNR4"/>
    <property type="match status" value="1"/>
</dbReference>
<dbReference type="InterPro" id="IPR018958">
    <property type="entry name" value="Knr4/Smi1-like_dom"/>
</dbReference>
<dbReference type="InterPro" id="IPR037883">
    <property type="entry name" value="Knr4/Smi1-like_sf"/>
</dbReference>
<feature type="domain" description="Knr4/Smi1-like" evidence="1">
    <location>
        <begin position="86"/>
        <end position="192"/>
    </location>
</feature>
<evidence type="ECO:0000313" key="3">
    <source>
        <dbReference type="Proteomes" id="UP000235564"/>
    </source>
</evidence>
<dbReference type="AlphaFoldDB" id="A0A2N6QSE7"/>
<proteinExistence type="predicted"/>
<accession>A0A2N6QSE7</accession>